<dbReference type="InterPro" id="IPR002885">
    <property type="entry name" value="PPR_rpt"/>
</dbReference>
<feature type="repeat" description="PPR" evidence="3">
    <location>
        <begin position="515"/>
        <end position="549"/>
    </location>
</feature>
<dbReference type="PROSITE" id="PS51375">
    <property type="entry name" value="PPR"/>
    <property type="match status" value="8"/>
</dbReference>
<feature type="repeat" description="PPR" evidence="3">
    <location>
        <begin position="375"/>
        <end position="409"/>
    </location>
</feature>
<dbReference type="Gene3D" id="1.25.40.10">
    <property type="entry name" value="Tetratricopeptide repeat domain"/>
    <property type="match status" value="6"/>
</dbReference>
<evidence type="ECO:0008006" key="6">
    <source>
        <dbReference type="Google" id="ProtNLM"/>
    </source>
</evidence>
<feature type="repeat" description="PPR" evidence="3">
    <location>
        <begin position="197"/>
        <end position="231"/>
    </location>
</feature>
<feature type="repeat" description="PPR" evidence="3">
    <location>
        <begin position="340"/>
        <end position="374"/>
    </location>
</feature>
<reference evidence="4 5" key="1">
    <citation type="journal article" date="2020" name="Mol. Plant">
        <title>The Chromosome-Based Rubber Tree Genome Provides New Insights into Spurge Genome Evolution and Rubber Biosynthesis.</title>
        <authorList>
            <person name="Liu J."/>
            <person name="Shi C."/>
            <person name="Shi C.C."/>
            <person name="Li W."/>
            <person name="Zhang Q.J."/>
            <person name="Zhang Y."/>
            <person name="Li K."/>
            <person name="Lu H.F."/>
            <person name="Shi C."/>
            <person name="Zhu S.T."/>
            <person name="Xiao Z.Y."/>
            <person name="Nan H."/>
            <person name="Yue Y."/>
            <person name="Zhu X.G."/>
            <person name="Wu Y."/>
            <person name="Hong X.N."/>
            <person name="Fan G.Y."/>
            <person name="Tong Y."/>
            <person name="Zhang D."/>
            <person name="Mao C.L."/>
            <person name="Liu Y.L."/>
            <person name="Hao S.J."/>
            <person name="Liu W.Q."/>
            <person name="Lv M.Q."/>
            <person name="Zhang H.B."/>
            <person name="Liu Y."/>
            <person name="Hu-Tang G.R."/>
            <person name="Wang J.P."/>
            <person name="Wang J.H."/>
            <person name="Sun Y.H."/>
            <person name="Ni S.B."/>
            <person name="Chen W.B."/>
            <person name="Zhang X.C."/>
            <person name="Jiao Y.N."/>
            <person name="Eichler E.E."/>
            <person name="Li G.H."/>
            <person name="Liu X."/>
            <person name="Gao L.Z."/>
        </authorList>
    </citation>
    <scope>NUCLEOTIDE SEQUENCE [LARGE SCALE GENOMIC DNA]</scope>
    <source>
        <strain evidence="5">cv. GT1</strain>
        <tissue evidence="4">Leaf</tissue>
    </source>
</reference>
<feature type="repeat" description="PPR" evidence="3">
    <location>
        <begin position="480"/>
        <end position="514"/>
    </location>
</feature>
<sequence length="550" mass="62231">MLLEEGSGSAPSLCELLLSGFRSWDSSNVVWDMLACAYSRFEMVHDALFVLVKMKDLNLGASIQTYNSLLYNLRHTNIMWDVYNEIKLSGTPQSKYTSSIVVDGLCRQSRFQDAVLFLRHIEGKEFGPSVVSFNTIMSRSNGSMEEALEFTNDMEKHGVQPDIVTYNILAKGFCLLGNIEEALKLRKEMISRGFQLNIISYTVLLSCLCKSGRVDEALKLFCEMRANGLQPDLISYSILIHGLCKQGEVQQAIQLYGEMCLSGIFPNSLAHRAILMGLCEKGMMSKARLYFDSLVKSNLTLDVILYNIMIDRKVDEARKLLDTIKLHGLEPTAVTYTTLMNAYCEKVIKGLCKRWRLQESCQLLEEMHAKGLTPDQITYNTIIQAFCKAKDMIKAFQLFDEMLMHNLEPTSATCNILINGLCVYGDLKDADSLLVSLQDQKINLNKFAYTTMIKAHCAKGDPNRAAIYFRQMVEKGFEVSIRDYSAVISRLCKRCLMTEAKYFFCLMLSYGVSPDEEICEVMLNAFHRGGHLSSVFELLAEMIKFGLVRD</sequence>
<dbReference type="PANTHER" id="PTHR47932:SF7">
    <property type="entry name" value="PENTATRICOPEPTIDE (PPR) REPEAT PROTEIN"/>
    <property type="match status" value="1"/>
</dbReference>
<feature type="repeat" description="PPR" evidence="3">
    <location>
        <begin position="162"/>
        <end position="196"/>
    </location>
</feature>
<feature type="repeat" description="PPR" evidence="3">
    <location>
        <begin position="445"/>
        <end position="479"/>
    </location>
</feature>
<dbReference type="GO" id="GO:0003729">
    <property type="term" value="F:mRNA binding"/>
    <property type="evidence" value="ECO:0007669"/>
    <property type="project" value="TreeGrafter"/>
</dbReference>
<comment type="similarity">
    <text evidence="1">Belongs to the PPR family. P subfamily.</text>
</comment>
<organism evidence="4 5">
    <name type="scientific">Hevea brasiliensis</name>
    <name type="common">Para rubber tree</name>
    <name type="synonym">Siphonia brasiliensis</name>
    <dbReference type="NCBI Taxonomy" id="3981"/>
    <lineage>
        <taxon>Eukaryota</taxon>
        <taxon>Viridiplantae</taxon>
        <taxon>Streptophyta</taxon>
        <taxon>Embryophyta</taxon>
        <taxon>Tracheophyta</taxon>
        <taxon>Spermatophyta</taxon>
        <taxon>Magnoliopsida</taxon>
        <taxon>eudicotyledons</taxon>
        <taxon>Gunneridae</taxon>
        <taxon>Pentapetalae</taxon>
        <taxon>rosids</taxon>
        <taxon>fabids</taxon>
        <taxon>Malpighiales</taxon>
        <taxon>Euphorbiaceae</taxon>
        <taxon>Crotonoideae</taxon>
        <taxon>Micrandreae</taxon>
        <taxon>Hevea</taxon>
    </lineage>
</organism>
<proteinExistence type="inferred from homology"/>
<dbReference type="PANTHER" id="PTHR47932">
    <property type="entry name" value="ATPASE EXPRESSION PROTEIN 3"/>
    <property type="match status" value="1"/>
</dbReference>
<protein>
    <recommendedName>
        <fullName evidence="6">Pentacotripeptide-repeat region of PRORP domain-containing protein</fullName>
    </recommendedName>
</protein>
<feature type="repeat" description="PPR" evidence="3">
    <location>
        <begin position="232"/>
        <end position="266"/>
    </location>
</feature>
<keyword evidence="5" id="KW-1185">Reference proteome</keyword>
<dbReference type="InterPro" id="IPR011990">
    <property type="entry name" value="TPR-like_helical_dom_sf"/>
</dbReference>
<dbReference type="EMBL" id="JAAGAX010000040">
    <property type="protein sequence ID" value="KAF2282938.1"/>
    <property type="molecule type" value="Genomic_DNA"/>
</dbReference>
<dbReference type="NCBIfam" id="TIGR00756">
    <property type="entry name" value="PPR"/>
    <property type="match status" value="8"/>
</dbReference>
<dbReference type="Pfam" id="PF13041">
    <property type="entry name" value="PPR_2"/>
    <property type="match status" value="5"/>
</dbReference>
<evidence type="ECO:0000313" key="5">
    <source>
        <dbReference type="Proteomes" id="UP000467840"/>
    </source>
</evidence>
<dbReference type="Pfam" id="PF01535">
    <property type="entry name" value="PPR"/>
    <property type="match status" value="4"/>
</dbReference>
<evidence type="ECO:0000256" key="3">
    <source>
        <dbReference type="PROSITE-ProRule" id="PRU00708"/>
    </source>
</evidence>
<accession>A0A6A6K425</accession>
<evidence type="ECO:0000313" key="4">
    <source>
        <dbReference type="EMBL" id="KAF2282938.1"/>
    </source>
</evidence>
<dbReference type="AlphaFoldDB" id="A0A6A6K425"/>
<keyword evidence="2" id="KW-0677">Repeat</keyword>
<evidence type="ECO:0000256" key="1">
    <source>
        <dbReference type="ARBA" id="ARBA00007626"/>
    </source>
</evidence>
<dbReference type="SUPFAM" id="SSF48452">
    <property type="entry name" value="TPR-like"/>
    <property type="match status" value="1"/>
</dbReference>
<comment type="caution">
    <text evidence="4">The sequence shown here is derived from an EMBL/GenBank/DDBJ whole genome shotgun (WGS) entry which is preliminary data.</text>
</comment>
<gene>
    <name evidence="4" type="ORF">GH714_043255</name>
</gene>
<name>A0A6A6K425_HEVBR</name>
<evidence type="ECO:0000256" key="2">
    <source>
        <dbReference type="ARBA" id="ARBA00022737"/>
    </source>
</evidence>
<dbReference type="Proteomes" id="UP000467840">
    <property type="component" value="Unassembled WGS sequence"/>
</dbReference>